<dbReference type="Pfam" id="PF13499">
    <property type="entry name" value="EF-hand_7"/>
    <property type="match status" value="1"/>
</dbReference>
<dbReference type="STRING" id="623744.A0A553RJI6"/>
<evidence type="ECO:0000313" key="10">
    <source>
        <dbReference type="Proteomes" id="UP000316079"/>
    </source>
</evidence>
<dbReference type="InterPro" id="IPR018247">
    <property type="entry name" value="EF_Hand_1_Ca_BS"/>
</dbReference>
<evidence type="ECO:0000256" key="2">
    <source>
        <dbReference type="ARBA" id="ARBA00022490"/>
    </source>
</evidence>
<evidence type="ECO:0000259" key="8">
    <source>
        <dbReference type="PROSITE" id="PS50222"/>
    </source>
</evidence>
<dbReference type="FunFam" id="1.10.418.10:FF:000010">
    <property type="entry name" value="Plastin-3 isoform 1"/>
    <property type="match status" value="1"/>
</dbReference>
<dbReference type="PROSITE" id="PS00019">
    <property type="entry name" value="ACTININ_1"/>
    <property type="match status" value="1"/>
</dbReference>
<evidence type="ECO:0008006" key="11">
    <source>
        <dbReference type="Google" id="ProtNLM"/>
    </source>
</evidence>
<keyword evidence="10" id="KW-1185">Reference proteome</keyword>
<evidence type="ECO:0000313" key="9">
    <source>
        <dbReference type="EMBL" id="TRZ02341.1"/>
    </source>
</evidence>
<dbReference type="Proteomes" id="UP000316079">
    <property type="component" value="Unassembled WGS sequence"/>
</dbReference>
<dbReference type="PROSITE" id="PS50021">
    <property type="entry name" value="CH"/>
    <property type="match status" value="4"/>
</dbReference>
<comment type="caution">
    <text evidence="9">The sequence shown here is derived from an EMBL/GenBank/DDBJ whole genome shotgun (WGS) entry which is preliminary data.</text>
</comment>
<protein>
    <recommendedName>
        <fullName evidence="11">Plastin-2</fullName>
    </recommendedName>
</protein>
<keyword evidence="2" id="KW-0963">Cytoplasm</keyword>
<dbReference type="FunFam" id="1.10.238.10:FF:000263">
    <property type="entry name" value="plastin-1 isoform X2"/>
    <property type="match status" value="1"/>
</dbReference>
<dbReference type="GO" id="GO:0005737">
    <property type="term" value="C:cytoplasm"/>
    <property type="evidence" value="ECO:0007669"/>
    <property type="project" value="UniProtKB-SubCell"/>
</dbReference>
<feature type="domain" description="EF-hand" evidence="8">
    <location>
        <begin position="159"/>
        <end position="190"/>
    </location>
</feature>
<comment type="subcellular location">
    <subcellularLocation>
        <location evidence="1">Cytoplasm</location>
    </subcellularLocation>
</comment>
<dbReference type="Gene3D" id="1.10.418.10">
    <property type="entry name" value="Calponin-like domain"/>
    <property type="match status" value="4"/>
</dbReference>
<evidence type="ECO:0000256" key="3">
    <source>
        <dbReference type="ARBA" id="ARBA00022723"/>
    </source>
</evidence>
<keyword evidence="3" id="KW-0479">Metal-binding</keyword>
<dbReference type="AlphaFoldDB" id="A0A553RJI6"/>
<dbReference type="CDD" id="cd21292">
    <property type="entry name" value="CH_PLS_rpt1"/>
    <property type="match status" value="1"/>
</dbReference>
<dbReference type="Gene3D" id="1.10.238.10">
    <property type="entry name" value="EF-hand"/>
    <property type="match status" value="1"/>
</dbReference>
<dbReference type="InterPro" id="IPR039959">
    <property type="entry name" value="Fimbrin/Plastin"/>
</dbReference>
<proteinExistence type="predicted"/>
<dbReference type="GO" id="GO:0051015">
    <property type="term" value="F:actin filament binding"/>
    <property type="evidence" value="ECO:0007669"/>
    <property type="project" value="InterPro"/>
</dbReference>
<dbReference type="CDD" id="cd21333">
    <property type="entry name" value="CH_PLS2_rpt4"/>
    <property type="match status" value="1"/>
</dbReference>
<dbReference type="PROSITE" id="PS50222">
    <property type="entry name" value="EF_HAND_2"/>
    <property type="match status" value="2"/>
</dbReference>
<dbReference type="SMART" id="SM00054">
    <property type="entry name" value="EFh"/>
    <property type="match status" value="2"/>
</dbReference>
<dbReference type="InterPro" id="IPR011992">
    <property type="entry name" value="EF-hand-dom_pair"/>
</dbReference>
<organism evidence="9 10">
    <name type="scientific">Danionella cerebrum</name>
    <dbReference type="NCBI Taxonomy" id="2873325"/>
    <lineage>
        <taxon>Eukaryota</taxon>
        <taxon>Metazoa</taxon>
        <taxon>Chordata</taxon>
        <taxon>Craniata</taxon>
        <taxon>Vertebrata</taxon>
        <taxon>Euteleostomi</taxon>
        <taxon>Actinopterygii</taxon>
        <taxon>Neopterygii</taxon>
        <taxon>Teleostei</taxon>
        <taxon>Ostariophysi</taxon>
        <taxon>Cypriniformes</taxon>
        <taxon>Danionidae</taxon>
        <taxon>Danioninae</taxon>
        <taxon>Danionella</taxon>
    </lineage>
</organism>
<dbReference type="PANTHER" id="PTHR19961:SF35">
    <property type="entry name" value="PLASTIN-2"/>
    <property type="match status" value="1"/>
</dbReference>
<dbReference type="InterPro" id="IPR001589">
    <property type="entry name" value="Actinin_actin-bd_CS"/>
</dbReference>
<evidence type="ECO:0000256" key="1">
    <source>
        <dbReference type="ARBA" id="ARBA00004496"/>
    </source>
</evidence>
<evidence type="ECO:0000256" key="6">
    <source>
        <dbReference type="ARBA" id="ARBA00023203"/>
    </source>
</evidence>
<dbReference type="EMBL" id="SRMA01023984">
    <property type="protein sequence ID" value="TRZ02341.1"/>
    <property type="molecule type" value="Genomic_DNA"/>
</dbReference>
<dbReference type="FunFam" id="1.10.418.10:FF:000012">
    <property type="entry name" value="Plastin-3 isoform 1"/>
    <property type="match status" value="1"/>
</dbReference>
<dbReference type="SUPFAM" id="SSF47576">
    <property type="entry name" value="Calponin-homology domain, CH-domain"/>
    <property type="match status" value="1"/>
</dbReference>
<dbReference type="GO" id="GO:0051639">
    <property type="term" value="P:actin filament network formation"/>
    <property type="evidence" value="ECO:0007669"/>
    <property type="project" value="TreeGrafter"/>
</dbReference>
<dbReference type="SUPFAM" id="SSF47473">
    <property type="entry name" value="EF-hand"/>
    <property type="match status" value="1"/>
</dbReference>
<dbReference type="SMART" id="SM00033">
    <property type="entry name" value="CH"/>
    <property type="match status" value="4"/>
</dbReference>
<dbReference type="PROSITE" id="PS00020">
    <property type="entry name" value="ACTININ_2"/>
    <property type="match status" value="2"/>
</dbReference>
<keyword evidence="5" id="KW-0106">Calcium</keyword>
<feature type="domain" description="Calponin-homology (CH)" evidence="7">
    <location>
        <begin position="224"/>
        <end position="340"/>
    </location>
</feature>
<keyword evidence="4" id="KW-0677">Repeat</keyword>
<dbReference type="FunFam" id="1.10.418.10:FF:000025">
    <property type="entry name" value="Plastin-3 isoform 1"/>
    <property type="match status" value="1"/>
</dbReference>
<evidence type="ECO:0000256" key="4">
    <source>
        <dbReference type="ARBA" id="ARBA00022737"/>
    </source>
</evidence>
<dbReference type="CDD" id="cd00051">
    <property type="entry name" value="EFh"/>
    <property type="match status" value="1"/>
</dbReference>
<dbReference type="InterPro" id="IPR001715">
    <property type="entry name" value="CH_dom"/>
</dbReference>
<accession>A0A553RJI6</accession>
<dbReference type="PROSITE" id="PS00018">
    <property type="entry name" value="EF_HAND_1"/>
    <property type="match status" value="2"/>
</dbReference>
<evidence type="ECO:0000259" key="7">
    <source>
        <dbReference type="PROSITE" id="PS50021"/>
    </source>
</evidence>
<dbReference type="GO" id="GO:0005884">
    <property type="term" value="C:actin filament"/>
    <property type="evidence" value="ECO:0007669"/>
    <property type="project" value="TreeGrafter"/>
</dbReference>
<name>A0A553RJI6_9TELE</name>
<feature type="domain" description="Calponin-homology (CH)" evidence="7">
    <location>
        <begin position="619"/>
        <end position="727"/>
    </location>
</feature>
<dbReference type="GO" id="GO:0032432">
    <property type="term" value="C:actin filament bundle"/>
    <property type="evidence" value="ECO:0007669"/>
    <property type="project" value="TreeGrafter"/>
</dbReference>
<feature type="domain" description="Calponin-homology (CH)" evidence="7">
    <location>
        <begin position="498"/>
        <end position="607"/>
    </location>
</feature>
<feature type="domain" description="EF-hand" evidence="8">
    <location>
        <begin position="119"/>
        <end position="154"/>
    </location>
</feature>
<dbReference type="InterPro" id="IPR036872">
    <property type="entry name" value="CH_dom_sf"/>
</dbReference>
<dbReference type="PANTHER" id="PTHR19961">
    <property type="entry name" value="FIMBRIN/PLASTIN"/>
    <property type="match status" value="1"/>
</dbReference>
<dbReference type="GO" id="GO:0005509">
    <property type="term" value="F:calcium ion binding"/>
    <property type="evidence" value="ECO:0007669"/>
    <property type="project" value="InterPro"/>
</dbReference>
<feature type="domain" description="Calponin-homology (CH)" evidence="7">
    <location>
        <begin position="368"/>
        <end position="479"/>
    </location>
</feature>
<gene>
    <name evidence="9" type="ORF">DNTS_018997</name>
</gene>
<dbReference type="Pfam" id="PF00307">
    <property type="entry name" value="CH"/>
    <property type="match status" value="4"/>
</dbReference>
<sequence length="730" mass="82146">MSHYGGKEKCSSEASYFSLKLSFPPEEIKNRALCGRVKVTSFLSHLNTVSAAADRRREAHHHHHPQCMYVPSRSARAAARCTNALLNTSTRPEQLSTIEHTGNRLEEKKMAGVSQISPEEMAELRDAFSKVDVDGNGWISTEELDNLFREANISLPGYRIREIIKEMDLNKDGQVCFEEYAKFVHEMKSSEVAKTFRKAINKKEGICSVAGTSEQSGTQHSYAEEEKVAFVNWINKALEKDPDCQHVLPMDPSTNQLFTAVGDGIVLCKMINLSVPDTIDERTINKKKLTPFTIQENLNLALNSASAIGCHVVNIGAEDLKEGRQHLVLGLLWQVIKIGLFADIEISRNEALIALLRDGESLEDLVKLSPEELLLRWANYHLEEAGCPKINNFSSDIKDSKAYYNILNQVAPKGDEDGIPAIPIDMNGIREKDDLKRAENMLDQADRLGCRQFVSATDVVRGNPKLNLAYVANLFNKYPALKKPENQDIDWSSIEGETREERTFRNWINSLGVNPRVNHLYVDLSDALVIFQLYEKIKVPVDWDRVNKPPYPKLGSNMKKLENCNYAVELGKREAKFSLVGIAGQDLNEGNRTLTLALLWQLMRRYTLNILEDLGEGQKIIDDTIVSWVNTTLKQAEKNTISGFKDNSISTSAPVLDLIDAIQPGSIRYDLLKMEDLTEEEKLNNAKYAISMARKIGARVYALPEDLVEVKPKMVMTVFACLMARGMRQI</sequence>
<keyword evidence="6" id="KW-0009">Actin-binding</keyword>
<dbReference type="FunFam" id="1.10.418.10:FF:000014">
    <property type="entry name" value="Plastin-3 isoform 1"/>
    <property type="match status" value="1"/>
</dbReference>
<dbReference type="InterPro" id="IPR002048">
    <property type="entry name" value="EF_hand_dom"/>
</dbReference>
<reference evidence="9 10" key="1">
    <citation type="journal article" date="2019" name="Sci. Data">
        <title>Hybrid genome assembly and annotation of Danionella translucida.</title>
        <authorList>
            <person name="Kadobianskyi M."/>
            <person name="Schulze L."/>
            <person name="Schuelke M."/>
            <person name="Judkewitz B."/>
        </authorList>
    </citation>
    <scope>NUCLEOTIDE SEQUENCE [LARGE SCALE GENOMIC DNA]</scope>
    <source>
        <strain evidence="9 10">Bolton</strain>
    </source>
</reference>
<dbReference type="GO" id="GO:0051017">
    <property type="term" value="P:actin filament bundle assembly"/>
    <property type="evidence" value="ECO:0007669"/>
    <property type="project" value="InterPro"/>
</dbReference>
<evidence type="ECO:0000256" key="5">
    <source>
        <dbReference type="ARBA" id="ARBA00022837"/>
    </source>
</evidence>
<dbReference type="OrthoDB" id="431378at2759"/>